<dbReference type="GO" id="GO:0016020">
    <property type="term" value="C:membrane"/>
    <property type="evidence" value="ECO:0007669"/>
    <property type="project" value="UniProtKB-SubCell"/>
</dbReference>
<feature type="non-terminal residue" evidence="7">
    <location>
        <position position="247"/>
    </location>
</feature>
<dbReference type="InterPro" id="IPR039421">
    <property type="entry name" value="Type_1_exporter"/>
</dbReference>
<keyword evidence="3 5" id="KW-1133">Transmembrane helix</keyword>
<sequence length="247" mass="27905">MARSYEEEEEDVLKSQKGGKVFRRLLGEIFSQKRDSRILIISVIITALAGTLYPLALGEAINGVISRNTVDLFIFGMAFLGFFIIQFFSNRMRTISSTKVAQQAIKNLRDRSFSNIQRVPVSFFGKVKTGYLISRITNDAESLSEFLTFQIPQVVSGISTVIVSITIMFYLNFTLTLYALIVIPLLSGFTMSIQKKVRRYYLRTRKTIAAITGNLAENISGIRAIKSFNVEDRMATRFDGLNNDNFD</sequence>
<evidence type="ECO:0000256" key="4">
    <source>
        <dbReference type="ARBA" id="ARBA00023136"/>
    </source>
</evidence>
<evidence type="ECO:0000256" key="1">
    <source>
        <dbReference type="ARBA" id="ARBA00004141"/>
    </source>
</evidence>
<evidence type="ECO:0000256" key="2">
    <source>
        <dbReference type="ARBA" id="ARBA00022692"/>
    </source>
</evidence>
<name>T1ADG4_9ZZZZ</name>
<reference evidence="7" key="2">
    <citation type="journal article" date="2014" name="ISME J.">
        <title>Microbial stratification in low pH oxic and suboxic macroscopic growths along an acid mine drainage.</title>
        <authorList>
            <person name="Mendez-Garcia C."/>
            <person name="Mesa V."/>
            <person name="Sprenger R.R."/>
            <person name="Richter M."/>
            <person name="Diez M.S."/>
            <person name="Solano J."/>
            <person name="Bargiela R."/>
            <person name="Golyshina O.V."/>
            <person name="Manteca A."/>
            <person name="Ramos J.L."/>
            <person name="Gallego J.R."/>
            <person name="Llorente I."/>
            <person name="Martins Dos Santos V.A."/>
            <person name="Jensen O.N."/>
            <person name="Pelaez A.I."/>
            <person name="Sanchez J."/>
            <person name="Ferrer M."/>
        </authorList>
    </citation>
    <scope>NUCLEOTIDE SEQUENCE</scope>
</reference>
<dbReference type="PANTHER" id="PTHR24221:SF654">
    <property type="entry name" value="ATP-BINDING CASSETTE SUB-FAMILY B MEMBER 6"/>
    <property type="match status" value="1"/>
</dbReference>
<dbReference type="GO" id="GO:0005524">
    <property type="term" value="F:ATP binding"/>
    <property type="evidence" value="ECO:0007669"/>
    <property type="project" value="InterPro"/>
</dbReference>
<evidence type="ECO:0000256" key="5">
    <source>
        <dbReference type="SAM" id="Phobius"/>
    </source>
</evidence>
<organism evidence="7">
    <name type="scientific">mine drainage metagenome</name>
    <dbReference type="NCBI Taxonomy" id="410659"/>
    <lineage>
        <taxon>unclassified sequences</taxon>
        <taxon>metagenomes</taxon>
        <taxon>ecological metagenomes</taxon>
    </lineage>
</organism>
<feature type="transmembrane region" description="Helical" evidence="5">
    <location>
        <begin position="69"/>
        <end position="89"/>
    </location>
</feature>
<accession>T1ADG4</accession>
<dbReference type="PROSITE" id="PS50929">
    <property type="entry name" value="ABC_TM1F"/>
    <property type="match status" value="1"/>
</dbReference>
<comment type="subcellular location">
    <subcellularLocation>
        <location evidence="1">Membrane</location>
        <topology evidence="1">Multi-pass membrane protein</topology>
    </subcellularLocation>
</comment>
<evidence type="ECO:0000313" key="7">
    <source>
        <dbReference type="EMBL" id="EQD58646.1"/>
    </source>
</evidence>
<dbReference type="Pfam" id="PF00664">
    <property type="entry name" value="ABC_membrane"/>
    <property type="match status" value="1"/>
</dbReference>
<keyword evidence="2 5" id="KW-0812">Transmembrane</keyword>
<feature type="domain" description="ABC transmembrane type-1" evidence="6">
    <location>
        <begin position="38"/>
        <end position="247"/>
    </location>
</feature>
<dbReference type="InterPro" id="IPR011527">
    <property type="entry name" value="ABC1_TM_dom"/>
</dbReference>
<keyword evidence="4 5" id="KW-0472">Membrane</keyword>
<feature type="transmembrane region" description="Helical" evidence="5">
    <location>
        <begin position="177"/>
        <end position="193"/>
    </location>
</feature>
<gene>
    <name evidence="7" type="ORF">B1A_10713</name>
</gene>
<evidence type="ECO:0000259" key="6">
    <source>
        <dbReference type="PROSITE" id="PS50929"/>
    </source>
</evidence>
<feature type="transmembrane region" description="Helical" evidence="5">
    <location>
        <begin position="38"/>
        <end position="57"/>
    </location>
</feature>
<dbReference type="InterPro" id="IPR036640">
    <property type="entry name" value="ABC1_TM_sf"/>
</dbReference>
<dbReference type="SUPFAM" id="SSF90123">
    <property type="entry name" value="ABC transporter transmembrane region"/>
    <property type="match status" value="1"/>
</dbReference>
<dbReference type="Gene3D" id="1.20.1560.10">
    <property type="entry name" value="ABC transporter type 1, transmembrane domain"/>
    <property type="match status" value="1"/>
</dbReference>
<comment type="caution">
    <text evidence="7">The sequence shown here is derived from an EMBL/GenBank/DDBJ whole genome shotgun (WGS) entry which is preliminary data.</text>
</comment>
<dbReference type="GO" id="GO:0140359">
    <property type="term" value="F:ABC-type transporter activity"/>
    <property type="evidence" value="ECO:0007669"/>
    <property type="project" value="InterPro"/>
</dbReference>
<protein>
    <submittedName>
        <fullName evidence="7">Membrane protein containing ABC transporter, transmembrane region domain protein</fullName>
    </submittedName>
</protein>
<dbReference type="EMBL" id="AUZX01007633">
    <property type="protein sequence ID" value="EQD58646.1"/>
    <property type="molecule type" value="Genomic_DNA"/>
</dbReference>
<dbReference type="AlphaFoldDB" id="T1ADG4"/>
<reference evidence="7" key="1">
    <citation type="submission" date="2013-08" db="EMBL/GenBank/DDBJ databases">
        <authorList>
            <person name="Mendez C."/>
            <person name="Richter M."/>
            <person name="Ferrer M."/>
            <person name="Sanchez J."/>
        </authorList>
    </citation>
    <scope>NUCLEOTIDE SEQUENCE</scope>
</reference>
<proteinExistence type="predicted"/>
<evidence type="ECO:0000256" key="3">
    <source>
        <dbReference type="ARBA" id="ARBA00022989"/>
    </source>
</evidence>
<dbReference type="PANTHER" id="PTHR24221">
    <property type="entry name" value="ATP-BINDING CASSETTE SUB-FAMILY B"/>
    <property type="match status" value="1"/>
</dbReference>